<dbReference type="EC" id="1.17.1.4" evidence="3"/>
<sequence>MPAPPIWRGHLIGELMTTARSSANSGLQRFDAIPEQALAWHRAGQGAALATVVETWGSAPRRTGSQLVVAGDGRIEGSVSGGCVEGAVILAAQDAIADGGHQILEFGVSDEDAFAVGLACGGTIRILVEPVGGSLSETTLADLVAARAERRAVSYVVDLDTGAGRLDAEGHTDRKRMDRSGVEEDGKTFVAVHNPPLRLIAVGAVHITQALVPMARIAGYDPVIIDPRGAFASPERFPDEVLIDDWPDEAIAAIGLDARCAVVLLTHDPKIDDPALETALRSQCFYIGALGSSRTHAKRITRMQDAGFDAPTLARIHGPIGLDIGAAGPAEIAVSIIAEMTAVLRGRQA</sequence>
<evidence type="ECO:0000259" key="2">
    <source>
        <dbReference type="Pfam" id="PF13478"/>
    </source>
</evidence>
<feature type="domain" description="XdhC- CoxI" evidence="1">
    <location>
        <begin position="40"/>
        <end position="107"/>
    </location>
</feature>
<protein>
    <submittedName>
        <fullName evidence="3">Putative xanthine dehydrogenase subunit A</fullName>
        <ecNumber evidence="3">1.17.1.4</ecNumber>
    </submittedName>
</protein>
<keyword evidence="3" id="KW-0560">Oxidoreductase</keyword>
<dbReference type="GO" id="GO:0004854">
    <property type="term" value="F:xanthine dehydrogenase activity"/>
    <property type="evidence" value="ECO:0007669"/>
    <property type="project" value="UniProtKB-EC"/>
</dbReference>
<keyword evidence="4" id="KW-1185">Reference proteome</keyword>
<accession>A0A0H5CWP3</accession>
<evidence type="ECO:0000313" key="4">
    <source>
        <dbReference type="Proteomes" id="UP000043764"/>
    </source>
</evidence>
<dbReference type="Pfam" id="PF02625">
    <property type="entry name" value="XdhC_CoxI"/>
    <property type="match status" value="1"/>
</dbReference>
<dbReference type="AlphaFoldDB" id="A0A0H5CWP3"/>
<dbReference type="InterPro" id="IPR052698">
    <property type="entry name" value="MoCofactor_Util/Proc"/>
</dbReference>
<dbReference type="Proteomes" id="UP000043764">
    <property type="component" value="Unassembled WGS sequence"/>
</dbReference>
<dbReference type="InterPro" id="IPR027051">
    <property type="entry name" value="XdhC_Rossmann_dom"/>
</dbReference>
<evidence type="ECO:0000259" key="1">
    <source>
        <dbReference type="Pfam" id="PF02625"/>
    </source>
</evidence>
<dbReference type="PANTHER" id="PTHR30388:SF4">
    <property type="entry name" value="MOLYBDENUM COFACTOR INSERTION CHAPERONE PAOD"/>
    <property type="match status" value="1"/>
</dbReference>
<reference evidence="4" key="1">
    <citation type="submission" date="2015-05" db="EMBL/GenBank/DDBJ databases">
        <authorList>
            <person name="Rodrigo-Torres Lidia"/>
            <person name="Arahal R.David."/>
        </authorList>
    </citation>
    <scope>NUCLEOTIDE SEQUENCE [LARGE SCALE GENOMIC DNA]</scope>
    <source>
        <strain evidence="4">CECT 7321</strain>
    </source>
</reference>
<gene>
    <name evidence="3" type="primary">pucA</name>
    <name evidence="3" type="ORF">NIT7321_00120</name>
</gene>
<name>A0A0H5CWP3_9RHOB</name>
<organism evidence="3 4">
    <name type="scientific">Phaeobacter italicus</name>
    <dbReference type="NCBI Taxonomy" id="481446"/>
    <lineage>
        <taxon>Bacteria</taxon>
        <taxon>Pseudomonadati</taxon>
        <taxon>Pseudomonadota</taxon>
        <taxon>Alphaproteobacteria</taxon>
        <taxon>Rhodobacterales</taxon>
        <taxon>Roseobacteraceae</taxon>
        <taxon>Phaeobacter</taxon>
    </lineage>
</organism>
<dbReference type="EMBL" id="CVRL01000001">
    <property type="protein sequence ID" value="CRL09291.1"/>
    <property type="molecule type" value="Genomic_DNA"/>
</dbReference>
<proteinExistence type="predicted"/>
<dbReference type="Gene3D" id="3.40.50.720">
    <property type="entry name" value="NAD(P)-binding Rossmann-like Domain"/>
    <property type="match status" value="1"/>
</dbReference>
<evidence type="ECO:0000313" key="3">
    <source>
        <dbReference type="EMBL" id="CRL09291.1"/>
    </source>
</evidence>
<feature type="domain" description="XdhC Rossmann" evidence="2">
    <location>
        <begin position="199"/>
        <end position="340"/>
    </location>
</feature>
<dbReference type="InterPro" id="IPR003777">
    <property type="entry name" value="XdhC_CoxI"/>
</dbReference>
<dbReference type="STRING" id="481446.NIT7645_03145"/>
<dbReference type="Pfam" id="PF13478">
    <property type="entry name" value="XdhC_C"/>
    <property type="match status" value="1"/>
</dbReference>
<dbReference type="PANTHER" id="PTHR30388">
    <property type="entry name" value="ALDEHYDE OXIDOREDUCTASE MOLYBDENUM COFACTOR ASSEMBLY PROTEIN"/>
    <property type="match status" value="1"/>
</dbReference>